<dbReference type="PROSITE" id="PS50293">
    <property type="entry name" value="TPR_REGION"/>
    <property type="match status" value="1"/>
</dbReference>
<dbReference type="InterPro" id="IPR050498">
    <property type="entry name" value="Ycf3"/>
</dbReference>
<dbReference type="PROSITE" id="PS50005">
    <property type="entry name" value="TPR"/>
    <property type="match status" value="2"/>
</dbReference>
<dbReference type="OrthoDB" id="292471at2"/>
<feature type="repeat" description="TPR" evidence="3">
    <location>
        <begin position="172"/>
        <end position="205"/>
    </location>
</feature>
<sequence>MSELSYPMPRCSFLWLTFAVSLASGIAPSFIFGAGCEPEAITSLRSLEETFGPPPVQKADPNKEAQQLAELKRIAAQHEKLRREKLEQDAVGVTNRLQTSLNNPNLWLARARIRQELGHREAAISDLTEVLNLQSESVEALTLRGQLWTELNEFDKAENDLSQAIKLDRDNAEGYFGRGTMYMEQWNTLRAINDFSRAIQLDPDHKMAHYNRAYLVLGLDLPESIREQAANDLKRVLELDPDMLPAHFHYARVLQDTGQHEEAVREASYVIGYDPDSECMYLLRYHAYMSLQQYENALKDITRYIEFAPQDLYRVGMRGEVYFAMGKYEQSIEDWNNYVKARPNRTVSYRYRALSNEHLNRYQEALSDWDTLITMQPQDSQWYHMRAITKSKMGRLAEALSDLNTAVKLDRDNAELYGSRAAIHRQMGETVLAKSDSDRMLQLQKERTRREEMQRQQEQQRQARKAQKAQEIARKKQQDTQVLQQQLEQHVAQLLPQLRAKQPLSVQALHSHSKAEAYAPIWITALTSLLNDADEKVQQHGINCFQSFCERMGNQPLTQEDTQEAVAALEKLASGDHPQDIQNKAKKLIKGLAILVEINDPNRAEPAADSQKFRWFYYAADRMGREGHFRMFSNQYNVWIEFKGNKLFDTYREVTRTAEYVEVYSFNRGMWIRLTPTEAMWSVNHQAWTTFAQGESSYNEKPKTTEKDPV</sequence>
<dbReference type="InterPro" id="IPR016024">
    <property type="entry name" value="ARM-type_fold"/>
</dbReference>
<dbReference type="InterPro" id="IPR019734">
    <property type="entry name" value="TPR_rpt"/>
</dbReference>
<dbReference type="Pfam" id="PF13414">
    <property type="entry name" value="TPR_11"/>
    <property type="match status" value="1"/>
</dbReference>
<dbReference type="SUPFAM" id="SSF48452">
    <property type="entry name" value="TPR-like"/>
    <property type="match status" value="1"/>
</dbReference>
<dbReference type="Pfam" id="PF14559">
    <property type="entry name" value="TPR_19"/>
    <property type="match status" value="1"/>
</dbReference>
<evidence type="ECO:0000313" key="5">
    <source>
        <dbReference type="EMBL" id="PQO42649.1"/>
    </source>
</evidence>
<dbReference type="Pfam" id="PF13181">
    <property type="entry name" value="TPR_8"/>
    <property type="match status" value="1"/>
</dbReference>
<name>A0A2S8GDY4_9BACT</name>
<dbReference type="InterPro" id="IPR011990">
    <property type="entry name" value="TPR-like_helical_dom_sf"/>
</dbReference>
<evidence type="ECO:0000256" key="4">
    <source>
        <dbReference type="SAM" id="MobiDB-lite"/>
    </source>
</evidence>
<dbReference type="SUPFAM" id="SSF48371">
    <property type="entry name" value="ARM repeat"/>
    <property type="match status" value="1"/>
</dbReference>
<dbReference type="AlphaFoldDB" id="A0A2S8GDY4"/>
<dbReference type="PANTHER" id="PTHR44858">
    <property type="entry name" value="TETRATRICOPEPTIDE REPEAT PROTEIN 6"/>
    <property type="match status" value="1"/>
</dbReference>
<reference evidence="5 6" key="1">
    <citation type="submission" date="2018-02" db="EMBL/GenBank/DDBJ databases">
        <title>Comparative genomes isolates from brazilian mangrove.</title>
        <authorList>
            <person name="Araujo J.E."/>
            <person name="Taketani R.G."/>
            <person name="Silva M.C.P."/>
            <person name="Loureco M.V."/>
            <person name="Andreote F.D."/>
        </authorList>
    </citation>
    <scope>NUCLEOTIDE SEQUENCE [LARGE SCALE GENOMIC DNA]</scope>
    <source>
        <strain evidence="5 6">NAP PRIS-MGV</strain>
    </source>
</reference>
<proteinExistence type="predicted"/>
<keyword evidence="1" id="KW-0677">Repeat</keyword>
<organism evidence="5 6">
    <name type="scientific">Blastopirellula marina</name>
    <dbReference type="NCBI Taxonomy" id="124"/>
    <lineage>
        <taxon>Bacteria</taxon>
        <taxon>Pseudomonadati</taxon>
        <taxon>Planctomycetota</taxon>
        <taxon>Planctomycetia</taxon>
        <taxon>Pirellulales</taxon>
        <taxon>Pirellulaceae</taxon>
        <taxon>Blastopirellula</taxon>
    </lineage>
</organism>
<dbReference type="EMBL" id="PUIB01000003">
    <property type="protein sequence ID" value="PQO42649.1"/>
    <property type="molecule type" value="Genomic_DNA"/>
</dbReference>
<evidence type="ECO:0000256" key="1">
    <source>
        <dbReference type="ARBA" id="ARBA00022737"/>
    </source>
</evidence>
<evidence type="ECO:0000256" key="2">
    <source>
        <dbReference type="ARBA" id="ARBA00022803"/>
    </source>
</evidence>
<feature type="repeat" description="TPR" evidence="3">
    <location>
        <begin position="138"/>
        <end position="171"/>
    </location>
</feature>
<dbReference type="Gene3D" id="1.25.40.10">
    <property type="entry name" value="Tetratricopeptide repeat domain"/>
    <property type="match status" value="3"/>
</dbReference>
<gene>
    <name evidence="5" type="ORF">C5Y98_02080</name>
</gene>
<evidence type="ECO:0000313" key="6">
    <source>
        <dbReference type="Proteomes" id="UP000239388"/>
    </source>
</evidence>
<dbReference type="Proteomes" id="UP000239388">
    <property type="component" value="Unassembled WGS sequence"/>
</dbReference>
<feature type="region of interest" description="Disordered" evidence="4">
    <location>
        <begin position="447"/>
        <end position="466"/>
    </location>
</feature>
<dbReference type="Pfam" id="PF13432">
    <property type="entry name" value="TPR_16"/>
    <property type="match status" value="1"/>
</dbReference>
<accession>A0A2S8GDY4</accession>
<protein>
    <submittedName>
        <fullName evidence="5">Uncharacterized protein</fullName>
    </submittedName>
</protein>
<comment type="caution">
    <text evidence="5">The sequence shown here is derived from an EMBL/GenBank/DDBJ whole genome shotgun (WGS) entry which is preliminary data.</text>
</comment>
<dbReference type="PANTHER" id="PTHR44858:SF1">
    <property type="entry name" value="UDP-N-ACETYLGLUCOSAMINE--PEPTIDE N-ACETYLGLUCOSAMINYLTRANSFERASE SPINDLY-RELATED"/>
    <property type="match status" value="1"/>
</dbReference>
<dbReference type="SMART" id="SM00028">
    <property type="entry name" value="TPR"/>
    <property type="match status" value="8"/>
</dbReference>
<evidence type="ECO:0000256" key="3">
    <source>
        <dbReference type="PROSITE-ProRule" id="PRU00339"/>
    </source>
</evidence>
<keyword evidence="2 3" id="KW-0802">TPR repeat</keyword>
<dbReference type="RefSeq" id="WP_105351150.1">
    <property type="nucleotide sequence ID" value="NZ_PUIB01000003.1"/>
</dbReference>